<feature type="compositionally biased region" description="Basic and acidic residues" evidence="1">
    <location>
        <begin position="401"/>
        <end position="413"/>
    </location>
</feature>
<dbReference type="EMBL" id="LCUC01000297">
    <property type="protein sequence ID" value="KKY32591.1"/>
    <property type="molecule type" value="Genomic_DNA"/>
</dbReference>
<dbReference type="Pfam" id="PF00226">
    <property type="entry name" value="DnaJ"/>
    <property type="match status" value="1"/>
</dbReference>
<dbReference type="SMART" id="SM00271">
    <property type="entry name" value="DnaJ"/>
    <property type="match status" value="1"/>
</dbReference>
<dbReference type="PROSITE" id="PS00636">
    <property type="entry name" value="DNAJ_1"/>
    <property type="match status" value="1"/>
</dbReference>
<dbReference type="InterPro" id="IPR036869">
    <property type="entry name" value="J_dom_sf"/>
</dbReference>
<dbReference type="InterPro" id="IPR051964">
    <property type="entry name" value="Chaperone_stress_response"/>
</dbReference>
<comment type="caution">
    <text evidence="3">The sequence shown here is derived from an EMBL/GenBank/DDBJ whole genome shotgun (WGS) entry which is preliminary data.</text>
</comment>
<dbReference type="GO" id="GO:0005737">
    <property type="term" value="C:cytoplasm"/>
    <property type="evidence" value="ECO:0007669"/>
    <property type="project" value="TreeGrafter"/>
</dbReference>
<dbReference type="PANTHER" id="PTHR44029">
    <property type="entry name" value="DNAJ HOMOLOG SUBFAMILY C MEMBER 21"/>
    <property type="match status" value="1"/>
</dbReference>
<feature type="region of interest" description="Disordered" evidence="1">
    <location>
        <begin position="503"/>
        <end position="530"/>
    </location>
</feature>
<evidence type="ECO:0000313" key="4">
    <source>
        <dbReference type="Proteomes" id="UP000034680"/>
    </source>
</evidence>
<dbReference type="PRINTS" id="PR00625">
    <property type="entry name" value="JDOMAIN"/>
</dbReference>
<reference evidence="3 4" key="2">
    <citation type="submission" date="2015-05" db="EMBL/GenBank/DDBJ databases">
        <authorList>
            <person name="Morales-Cruz A."/>
            <person name="Amrine K.C."/>
            <person name="Cantu D."/>
        </authorList>
    </citation>
    <scope>NUCLEOTIDE SEQUENCE [LARGE SCALE GENOMIC DNA]</scope>
    <source>
        <strain evidence="3">DA912</strain>
    </source>
</reference>
<dbReference type="Proteomes" id="UP000034680">
    <property type="component" value="Unassembled WGS sequence"/>
</dbReference>
<feature type="region of interest" description="Disordered" evidence="1">
    <location>
        <begin position="270"/>
        <end position="372"/>
    </location>
</feature>
<feature type="region of interest" description="Disordered" evidence="1">
    <location>
        <begin position="143"/>
        <end position="173"/>
    </location>
</feature>
<dbReference type="PROSITE" id="PS50076">
    <property type="entry name" value="DNAJ_2"/>
    <property type="match status" value="1"/>
</dbReference>
<dbReference type="AlphaFoldDB" id="A0A0G2FEM2"/>
<feature type="compositionally biased region" description="Polar residues" evidence="1">
    <location>
        <begin position="443"/>
        <end position="452"/>
    </location>
</feature>
<feature type="compositionally biased region" description="Polar residues" evidence="1">
    <location>
        <begin position="511"/>
        <end position="520"/>
    </location>
</feature>
<feature type="domain" description="J" evidence="2">
    <location>
        <begin position="8"/>
        <end position="74"/>
    </location>
</feature>
<feature type="compositionally biased region" description="Polar residues" evidence="1">
    <location>
        <begin position="356"/>
        <end position="365"/>
    </location>
</feature>
<feature type="region of interest" description="Disordered" evidence="1">
    <location>
        <begin position="65"/>
        <end position="94"/>
    </location>
</feature>
<sequence>MPPPPSFDCYAELQVERSASWLEINSAYRRLARIHHPDKNPDNQQEATTIFQRLQLAHETLSDPAKRAHYDNSPPGDWSPSFSQDDDDPWEDEDDPFGFGPFFFSFLFTPFFASPIFPGSTPGGASQGQAAYEDLEYERRLRENKRREEEARELREKEQRQRREAHEAREKAAERTTALARICLRSAELKKQEKRWEDNGAISKDERLRTCLHSEVCDKVQHIKKFKCTACSAKRGMIAFKCPHCSALLCQLCVTNFTARRMKLEIQERMEKQVTPEDSAGVSGKPNINKPDATKATTGTSATKKHKKKKKSSTEQSSNQTSKESSSGTSGHSKKGILERDQGLSEADENEAAPTSGGQFASDNPFNILAGDDQNTTLTSVKYVPDVSTSAQNAAPLTPARPDDIKGDEEKPASAKLGQSKKKRQNKKSANSYGGKENVKPNGKNQQANTNIGVEPKATSATHNTHRQAVAPGSSGFSYQDAGAENVSKNIAKDDMKTNASVLPQKPASHNVPSRQQDPTGSGRGHMPASTGAYVRTLGQAHSPTVSILRQAMEKFGAVKSLRIINKRNGTAHIDFAAHGGLCRAMAASPVVVSEQVTVRVVEWRHYGTSGKAGHVAQSFRDAKSKGPN</sequence>
<evidence type="ECO:0000313" key="3">
    <source>
        <dbReference type="EMBL" id="KKY32591.1"/>
    </source>
</evidence>
<dbReference type="CDD" id="cd06257">
    <property type="entry name" value="DnaJ"/>
    <property type="match status" value="1"/>
</dbReference>
<dbReference type="InterPro" id="IPR018253">
    <property type="entry name" value="DnaJ_domain_CS"/>
</dbReference>
<dbReference type="PANTHER" id="PTHR44029:SF1">
    <property type="entry name" value="DNAJ HOMOLOG SUBFAMILY C MEMBER 21"/>
    <property type="match status" value="1"/>
</dbReference>
<gene>
    <name evidence="3" type="ORF">UCDDA912_g07485</name>
</gene>
<proteinExistence type="predicted"/>
<feature type="compositionally biased region" description="Acidic residues" evidence="1">
    <location>
        <begin position="84"/>
        <end position="94"/>
    </location>
</feature>
<organism evidence="3 4">
    <name type="scientific">Diaporthe ampelina</name>
    <dbReference type="NCBI Taxonomy" id="1214573"/>
    <lineage>
        <taxon>Eukaryota</taxon>
        <taxon>Fungi</taxon>
        <taxon>Dikarya</taxon>
        <taxon>Ascomycota</taxon>
        <taxon>Pezizomycotina</taxon>
        <taxon>Sordariomycetes</taxon>
        <taxon>Sordariomycetidae</taxon>
        <taxon>Diaporthales</taxon>
        <taxon>Diaporthaceae</taxon>
        <taxon>Diaporthe</taxon>
    </lineage>
</organism>
<feature type="region of interest" description="Disordered" evidence="1">
    <location>
        <begin position="390"/>
        <end position="481"/>
    </location>
</feature>
<dbReference type="Gene3D" id="1.10.287.110">
    <property type="entry name" value="DnaJ domain"/>
    <property type="match status" value="1"/>
</dbReference>
<dbReference type="SUPFAM" id="SSF46565">
    <property type="entry name" value="Chaperone J-domain"/>
    <property type="match status" value="1"/>
</dbReference>
<accession>A0A0G2FEM2</accession>
<dbReference type="InterPro" id="IPR001623">
    <property type="entry name" value="DnaJ_domain"/>
</dbReference>
<reference evidence="3 4" key="1">
    <citation type="submission" date="2015-05" db="EMBL/GenBank/DDBJ databases">
        <title>Distinctive expansion of gene families associated with plant cell wall degradation and secondary metabolism in the genomes of grapevine trunk pathogens.</title>
        <authorList>
            <person name="Lawrence D.P."/>
            <person name="Travadon R."/>
            <person name="Rolshausen P.E."/>
            <person name="Baumgartner K."/>
        </authorList>
    </citation>
    <scope>NUCLEOTIDE SEQUENCE [LARGE SCALE GENOMIC DNA]</scope>
    <source>
        <strain evidence="3">DA912</strain>
    </source>
</reference>
<evidence type="ECO:0000259" key="2">
    <source>
        <dbReference type="PROSITE" id="PS50076"/>
    </source>
</evidence>
<protein>
    <submittedName>
        <fullName evidence="3">Putative meiotically up-regulated 185 protein</fullName>
    </submittedName>
</protein>
<dbReference type="STRING" id="1214573.A0A0G2FEM2"/>
<evidence type="ECO:0000256" key="1">
    <source>
        <dbReference type="SAM" id="MobiDB-lite"/>
    </source>
</evidence>
<dbReference type="OrthoDB" id="10250354at2759"/>
<name>A0A0G2FEM2_9PEZI</name>
<feature type="compositionally biased region" description="Low complexity" evidence="1">
    <location>
        <begin position="314"/>
        <end position="331"/>
    </location>
</feature>
<keyword evidence="4" id="KW-1185">Reference proteome</keyword>